<dbReference type="Proteomes" id="UP000320404">
    <property type="component" value="Unassembled WGS sequence"/>
</dbReference>
<dbReference type="Gene3D" id="3.40.50.720">
    <property type="entry name" value="NAD(P)-binding Rossmann-like Domain"/>
    <property type="match status" value="1"/>
</dbReference>
<dbReference type="PANTHER" id="PTHR44196:SF3">
    <property type="entry name" value="SHORT CHAIN DEHYDROGENASE FAMILY PROTEIN"/>
    <property type="match status" value="1"/>
</dbReference>
<dbReference type="PANTHER" id="PTHR44196">
    <property type="entry name" value="DEHYDROGENASE/REDUCTASE SDR FAMILY MEMBER 7B"/>
    <property type="match status" value="1"/>
</dbReference>
<dbReference type="EMBL" id="SHAH01000009">
    <property type="protein sequence ID" value="RZO77936.1"/>
    <property type="molecule type" value="Genomic_DNA"/>
</dbReference>
<dbReference type="NCBIfam" id="NF005489">
    <property type="entry name" value="PRK07102.1"/>
    <property type="match status" value="1"/>
</dbReference>
<evidence type="ECO:0000256" key="1">
    <source>
        <dbReference type="ARBA" id="ARBA00006484"/>
    </source>
</evidence>
<dbReference type="InterPro" id="IPR036291">
    <property type="entry name" value="NAD(P)-bd_dom_sf"/>
</dbReference>
<evidence type="ECO:0000313" key="4">
    <source>
        <dbReference type="Proteomes" id="UP000320404"/>
    </source>
</evidence>
<organism evidence="3 4">
    <name type="scientific">OM182 bacterium</name>
    <dbReference type="NCBI Taxonomy" id="2510334"/>
    <lineage>
        <taxon>Bacteria</taxon>
        <taxon>Pseudomonadati</taxon>
        <taxon>Pseudomonadota</taxon>
        <taxon>Gammaproteobacteria</taxon>
        <taxon>OMG group</taxon>
        <taxon>OM182 clade</taxon>
    </lineage>
</organism>
<dbReference type="GO" id="GO:0016020">
    <property type="term" value="C:membrane"/>
    <property type="evidence" value="ECO:0007669"/>
    <property type="project" value="TreeGrafter"/>
</dbReference>
<keyword evidence="2" id="KW-0560">Oxidoreductase</keyword>
<reference evidence="3 4" key="1">
    <citation type="submission" date="2019-02" db="EMBL/GenBank/DDBJ databases">
        <title>Prokaryotic population dynamics and viral predation in marine succession experiment using metagenomics: the confinement effect.</title>
        <authorList>
            <person name="Haro-Moreno J.M."/>
            <person name="Rodriguez-Valera F."/>
            <person name="Lopez-Perez M."/>
        </authorList>
    </citation>
    <scope>NUCLEOTIDE SEQUENCE [LARGE SCALE GENOMIC DNA]</scope>
    <source>
        <strain evidence="3">MED-G158</strain>
    </source>
</reference>
<gene>
    <name evidence="3" type="ORF">EVA69_01285</name>
</gene>
<dbReference type="SUPFAM" id="SSF51735">
    <property type="entry name" value="NAD(P)-binding Rossmann-fold domains"/>
    <property type="match status" value="1"/>
</dbReference>
<comment type="caution">
    <text evidence="3">The sequence shown here is derived from an EMBL/GenBank/DDBJ whole genome shotgun (WGS) entry which is preliminary data.</text>
</comment>
<protein>
    <submittedName>
        <fullName evidence="3">SDR family oxidoreductase</fullName>
    </submittedName>
</protein>
<dbReference type="PRINTS" id="PR00081">
    <property type="entry name" value="GDHRDH"/>
</dbReference>
<name>A0A520S621_9GAMM</name>
<dbReference type="InterPro" id="IPR002347">
    <property type="entry name" value="SDR_fam"/>
</dbReference>
<proteinExistence type="inferred from homology"/>
<dbReference type="Pfam" id="PF00106">
    <property type="entry name" value="adh_short"/>
    <property type="match status" value="1"/>
</dbReference>
<dbReference type="GO" id="GO:0016491">
    <property type="term" value="F:oxidoreductase activity"/>
    <property type="evidence" value="ECO:0007669"/>
    <property type="project" value="UniProtKB-KW"/>
</dbReference>
<evidence type="ECO:0000256" key="2">
    <source>
        <dbReference type="ARBA" id="ARBA00023002"/>
    </source>
</evidence>
<accession>A0A520S621</accession>
<evidence type="ECO:0000313" key="3">
    <source>
        <dbReference type="EMBL" id="RZO77936.1"/>
    </source>
</evidence>
<dbReference type="AlphaFoldDB" id="A0A520S621"/>
<comment type="similarity">
    <text evidence="1">Belongs to the short-chain dehydrogenases/reductases (SDR) family.</text>
</comment>
<sequence length="246" mass="26826">MNILIIGANSAIANAVARRYAARHCSLFLVARNEKRLQTQRQDLEVRGAKRVGIHVLNVLEHDKHAEAIKAGHAFFDGADIDIALISHGSLPDQDAAEADFELAKREIDVNGLSVISLLSHLIPPFKAQGRGILAVVTSVAGDRGRQPNFIYGAAKSLVSTYLQGLRGKLLPHGIHVVDIRPGLVDSPMTAQFEKGALWSTPELVAAPIEKAIDGKRHTVYVPGYWRIIMGIVCSIPEVVFKRLKL</sequence>